<proteinExistence type="predicted"/>
<accession>A0A7C3CSF9</accession>
<evidence type="ECO:0000313" key="1">
    <source>
        <dbReference type="EMBL" id="HFC97974.1"/>
    </source>
</evidence>
<dbReference type="SUPFAM" id="SSF52540">
    <property type="entry name" value="P-loop containing nucleoside triphosphate hydrolases"/>
    <property type="match status" value="1"/>
</dbReference>
<dbReference type="InterPro" id="IPR050238">
    <property type="entry name" value="DNA_Rep/Repair_Clamp_Loader"/>
</dbReference>
<dbReference type="PANTHER" id="PTHR11669">
    <property type="entry name" value="REPLICATION FACTOR C / DNA POLYMERASE III GAMMA-TAU SUBUNIT"/>
    <property type="match status" value="1"/>
</dbReference>
<dbReference type="InterPro" id="IPR027417">
    <property type="entry name" value="P-loop_NTPase"/>
</dbReference>
<dbReference type="Gene3D" id="3.40.50.300">
    <property type="entry name" value="P-loop containing nucleotide triphosphate hydrolases"/>
    <property type="match status" value="1"/>
</dbReference>
<dbReference type="GO" id="GO:0003887">
    <property type="term" value="F:DNA-directed DNA polymerase activity"/>
    <property type="evidence" value="ECO:0007669"/>
    <property type="project" value="UniProtKB-EC"/>
</dbReference>
<dbReference type="GO" id="GO:0006261">
    <property type="term" value="P:DNA-templated DNA replication"/>
    <property type="evidence" value="ECO:0007669"/>
    <property type="project" value="TreeGrafter"/>
</dbReference>
<dbReference type="Proteomes" id="UP000886043">
    <property type="component" value="Unassembled WGS sequence"/>
</dbReference>
<sequence length="319" mass="36119">MKLRNLSELLGQEPAVRLFRRALKTGRLAQAYLLVGPEGTGKESSIWALLREIFCTRGEGCGECRPCRKLDQEIHPDVLCLRPQAGRGSISIAQIREAEEFLRFRPLEAPLRAVVIPEAERLSPEAANALLKSLEEPPVYAHFFLTAISAENLLPTIVSRTQVVRFRPLPPDLIRKILEDRLGFEPEQAHSLALLAEGSPGRALSLSEKGLLEDLNRLITVARHEDPSLKFRAAEALARKKNDLPELLDLVRLWLWYSYLHARRIQEFPGLFPEPAPAERIWSLLDLVERLRQGLERYVNPELTLLVLILEFAPAFSEP</sequence>
<dbReference type="NCBIfam" id="TIGR00678">
    <property type="entry name" value="holB"/>
    <property type="match status" value="1"/>
</dbReference>
<organism evidence="1">
    <name type="scientific">Thermosulfurimonas dismutans</name>
    <dbReference type="NCBI Taxonomy" id="999894"/>
    <lineage>
        <taxon>Bacteria</taxon>
        <taxon>Pseudomonadati</taxon>
        <taxon>Thermodesulfobacteriota</taxon>
        <taxon>Thermodesulfobacteria</taxon>
        <taxon>Thermodesulfobacteriales</taxon>
        <taxon>Thermodesulfobacteriaceae</taxon>
        <taxon>Thermosulfurimonas</taxon>
    </lineage>
</organism>
<keyword evidence="1" id="KW-0808">Transferase</keyword>
<dbReference type="GO" id="GO:0008408">
    <property type="term" value="F:3'-5' exonuclease activity"/>
    <property type="evidence" value="ECO:0007669"/>
    <property type="project" value="InterPro"/>
</dbReference>
<keyword evidence="1" id="KW-0548">Nucleotidyltransferase</keyword>
<dbReference type="Pfam" id="PF13177">
    <property type="entry name" value="DNA_pol3_delta2"/>
    <property type="match status" value="1"/>
</dbReference>
<dbReference type="EC" id="2.7.7.7" evidence="1"/>
<dbReference type="InterPro" id="IPR004622">
    <property type="entry name" value="DNA_pol_HolB"/>
</dbReference>
<dbReference type="EMBL" id="DRMH01000076">
    <property type="protein sequence ID" value="HFC97974.1"/>
    <property type="molecule type" value="Genomic_DNA"/>
</dbReference>
<dbReference type="AlphaFoldDB" id="A0A7C3CSF9"/>
<comment type="caution">
    <text evidence="1">The sequence shown here is derived from an EMBL/GenBank/DDBJ whole genome shotgun (WGS) entry which is preliminary data.</text>
</comment>
<protein>
    <submittedName>
        <fullName evidence="1">DNA polymerase III subunit delta</fullName>
        <ecNumber evidence="1">2.7.7.7</ecNumber>
    </submittedName>
</protein>
<dbReference type="PANTHER" id="PTHR11669:SF8">
    <property type="entry name" value="DNA POLYMERASE III SUBUNIT DELTA"/>
    <property type="match status" value="1"/>
</dbReference>
<reference evidence="1" key="1">
    <citation type="journal article" date="2020" name="mSystems">
        <title>Genome- and Community-Level Interaction Insights into Carbon Utilization and Element Cycling Functions of Hydrothermarchaeota in Hydrothermal Sediment.</title>
        <authorList>
            <person name="Zhou Z."/>
            <person name="Liu Y."/>
            <person name="Xu W."/>
            <person name="Pan J."/>
            <person name="Luo Z.H."/>
            <person name="Li M."/>
        </authorList>
    </citation>
    <scope>NUCLEOTIDE SEQUENCE [LARGE SCALE GENOMIC DNA]</scope>
    <source>
        <strain evidence="1">HyVt-483</strain>
    </source>
</reference>
<gene>
    <name evidence="1" type="primary">holB</name>
    <name evidence="1" type="ORF">ENJ40_05905</name>
</gene>
<name>A0A7C3CSF9_9BACT</name>